<accession>A0AAP0JH61</accession>
<evidence type="ECO:0000256" key="1">
    <source>
        <dbReference type="SAM" id="MobiDB-lite"/>
    </source>
</evidence>
<name>A0AAP0JH61_9MAGN</name>
<sequence length="67" mass="7736">MSLNMMTVGTNSFGQKMQDENVTQRRSSKPVERIHEQLDLGQNLSQSSKILLFQQKKLRITSNRSLK</sequence>
<feature type="compositionally biased region" description="Basic and acidic residues" evidence="1">
    <location>
        <begin position="17"/>
        <end position="32"/>
    </location>
</feature>
<dbReference type="AlphaFoldDB" id="A0AAP0JH61"/>
<keyword evidence="3" id="KW-1185">Reference proteome</keyword>
<organism evidence="2 3">
    <name type="scientific">Stephania cephalantha</name>
    <dbReference type="NCBI Taxonomy" id="152367"/>
    <lineage>
        <taxon>Eukaryota</taxon>
        <taxon>Viridiplantae</taxon>
        <taxon>Streptophyta</taxon>
        <taxon>Embryophyta</taxon>
        <taxon>Tracheophyta</taxon>
        <taxon>Spermatophyta</taxon>
        <taxon>Magnoliopsida</taxon>
        <taxon>Ranunculales</taxon>
        <taxon>Menispermaceae</taxon>
        <taxon>Menispermoideae</taxon>
        <taxon>Cissampelideae</taxon>
        <taxon>Stephania</taxon>
    </lineage>
</organism>
<gene>
    <name evidence="2" type="ORF">Scep_013462</name>
</gene>
<evidence type="ECO:0000313" key="2">
    <source>
        <dbReference type="EMBL" id="KAK9133934.1"/>
    </source>
</evidence>
<reference evidence="2 3" key="1">
    <citation type="submission" date="2024-01" db="EMBL/GenBank/DDBJ databases">
        <title>Genome assemblies of Stephania.</title>
        <authorList>
            <person name="Yang L."/>
        </authorList>
    </citation>
    <scope>NUCLEOTIDE SEQUENCE [LARGE SCALE GENOMIC DNA]</scope>
    <source>
        <strain evidence="2">JXDWG</strain>
        <tissue evidence="2">Leaf</tissue>
    </source>
</reference>
<protein>
    <submittedName>
        <fullName evidence="2">Uncharacterized protein</fullName>
    </submittedName>
</protein>
<feature type="region of interest" description="Disordered" evidence="1">
    <location>
        <begin position="1"/>
        <end position="32"/>
    </location>
</feature>
<dbReference type="EMBL" id="JBBNAG010000005">
    <property type="protein sequence ID" value="KAK9133934.1"/>
    <property type="molecule type" value="Genomic_DNA"/>
</dbReference>
<evidence type="ECO:0000313" key="3">
    <source>
        <dbReference type="Proteomes" id="UP001419268"/>
    </source>
</evidence>
<comment type="caution">
    <text evidence="2">The sequence shown here is derived from an EMBL/GenBank/DDBJ whole genome shotgun (WGS) entry which is preliminary data.</text>
</comment>
<proteinExistence type="predicted"/>
<dbReference type="Proteomes" id="UP001419268">
    <property type="component" value="Unassembled WGS sequence"/>
</dbReference>
<feature type="compositionally biased region" description="Polar residues" evidence="1">
    <location>
        <begin position="1"/>
        <end position="16"/>
    </location>
</feature>